<gene>
    <name evidence="4" type="ORF">FHS57_004601</name>
</gene>
<keyword evidence="2 4" id="KW-0436">Ligase</keyword>
<evidence type="ECO:0000256" key="1">
    <source>
        <dbReference type="ARBA" id="ARBA00006432"/>
    </source>
</evidence>
<proteinExistence type="inferred from homology"/>
<dbReference type="GO" id="GO:0031956">
    <property type="term" value="F:medium-chain fatty acid-CoA ligase activity"/>
    <property type="evidence" value="ECO:0007669"/>
    <property type="project" value="TreeGrafter"/>
</dbReference>
<dbReference type="AlphaFoldDB" id="A0A7W5ZR80"/>
<dbReference type="GO" id="GO:0006631">
    <property type="term" value="P:fatty acid metabolic process"/>
    <property type="evidence" value="ECO:0007669"/>
    <property type="project" value="TreeGrafter"/>
</dbReference>
<dbReference type="EMBL" id="JACIBY010000011">
    <property type="protein sequence ID" value="MBB3840581.1"/>
    <property type="molecule type" value="Genomic_DNA"/>
</dbReference>
<dbReference type="InterPro" id="IPR000873">
    <property type="entry name" value="AMP-dep_synth/lig_dom"/>
</dbReference>
<dbReference type="SUPFAM" id="SSF56801">
    <property type="entry name" value="Acetyl-CoA synthetase-like"/>
    <property type="match status" value="1"/>
</dbReference>
<reference evidence="4 5" key="1">
    <citation type="submission" date="2020-08" db="EMBL/GenBank/DDBJ databases">
        <title>Genomic Encyclopedia of Type Strains, Phase IV (KMG-IV): sequencing the most valuable type-strain genomes for metagenomic binning, comparative biology and taxonomic classification.</title>
        <authorList>
            <person name="Goeker M."/>
        </authorList>
    </citation>
    <scope>NUCLEOTIDE SEQUENCE [LARGE SCALE GENOMIC DNA]</scope>
    <source>
        <strain evidence="4 5">DSM 17976</strain>
    </source>
</reference>
<protein>
    <submittedName>
        <fullName evidence="4">O-succinylbenzoic acid--CoA ligase</fullName>
        <ecNumber evidence="4">6.2.1.26</ecNumber>
    </submittedName>
</protein>
<dbReference type="PANTHER" id="PTHR43201:SF5">
    <property type="entry name" value="MEDIUM-CHAIN ACYL-COA LIGASE ACSF2, MITOCHONDRIAL"/>
    <property type="match status" value="1"/>
</dbReference>
<comment type="caution">
    <text evidence="4">The sequence shown here is derived from an EMBL/GenBank/DDBJ whole genome shotgun (WGS) entry which is preliminary data.</text>
</comment>
<dbReference type="Gene3D" id="3.30.300.30">
    <property type="match status" value="1"/>
</dbReference>
<organism evidence="4 5">
    <name type="scientific">Runella defluvii</name>
    <dbReference type="NCBI Taxonomy" id="370973"/>
    <lineage>
        <taxon>Bacteria</taxon>
        <taxon>Pseudomonadati</taxon>
        <taxon>Bacteroidota</taxon>
        <taxon>Cytophagia</taxon>
        <taxon>Cytophagales</taxon>
        <taxon>Spirosomataceae</taxon>
        <taxon>Runella</taxon>
    </lineage>
</organism>
<evidence type="ECO:0000259" key="3">
    <source>
        <dbReference type="Pfam" id="PF00501"/>
    </source>
</evidence>
<name>A0A7W5ZR80_9BACT</name>
<dbReference type="PROSITE" id="PS00455">
    <property type="entry name" value="AMP_BINDING"/>
    <property type="match status" value="1"/>
</dbReference>
<comment type="similarity">
    <text evidence="1">Belongs to the ATP-dependent AMP-binding enzyme family.</text>
</comment>
<evidence type="ECO:0000313" key="5">
    <source>
        <dbReference type="Proteomes" id="UP000541352"/>
    </source>
</evidence>
<dbReference type="InterPro" id="IPR045851">
    <property type="entry name" value="AMP-bd_C_sf"/>
</dbReference>
<dbReference type="PANTHER" id="PTHR43201">
    <property type="entry name" value="ACYL-COA SYNTHETASE"/>
    <property type="match status" value="1"/>
</dbReference>
<dbReference type="EC" id="6.2.1.26" evidence="4"/>
<dbReference type="Proteomes" id="UP000541352">
    <property type="component" value="Unassembled WGS sequence"/>
</dbReference>
<evidence type="ECO:0000256" key="2">
    <source>
        <dbReference type="ARBA" id="ARBA00022598"/>
    </source>
</evidence>
<dbReference type="Pfam" id="PF00501">
    <property type="entry name" value="AMP-binding"/>
    <property type="match status" value="1"/>
</dbReference>
<evidence type="ECO:0000313" key="4">
    <source>
        <dbReference type="EMBL" id="MBB3840581.1"/>
    </source>
</evidence>
<dbReference type="Gene3D" id="3.40.50.12780">
    <property type="entry name" value="N-terminal domain of ligase-like"/>
    <property type="match status" value="1"/>
</dbReference>
<dbReference type="RefSeq" id="WP_183977629.1">
    <property type="nucleotide sequence ID" value="NZ_JACIBY010000011.1"/>
</dbReference>
<keyword evidence="5" id="KW-1185">Reference proteome</keyword>
<dbReference type="InterPro" id="IPR042099">
    <property type="entry name" value="ANL_N_sf"/>
</dbReference>
<sequence>MFYTLVPQHIFETPAPEDAYFRQAWEFCRLYASGQETFVLHTSGSTGTPKPITLTRAQMQASARVTQRALDLRAGQQALVCLNVGYIAGTMMLVRGMELGLTMHIVAPSSQPFAALPHDLAIDFVAVVPLQLQAMLDAVQASVLNTLGVIIVGGAPVSEQLLEGIQRLSVPVFSTYGMTETVSHVALRRLNGAEATDSYWLLEGVKAATDERGCLRLCGAVTNHQWIQTNDVVEFLESRKFIIVGRADNIINSGGVKIQLEKVERAVEKTGLIASRFFAWSEPDERLGQKLILVVESEKKLDSELLQTRLIPELLTYELPKKVYFVKKFVETPTGKVDKRRTFEENIR</sequence>
<dbReference type="InterPro" id="IPR020845">
    <property type="entry name" value="AMP-binding_CS"/>
</dbReference>
<dbReference type="GO" id="GO:0008756">
    <property type="term" value="F:o-succinylbenzoate-CoA ligase activity"/>
    <property type="evidence" value="ECO:0007669"/>
    <property type="project" value="UniProtKB-EC"/>
</dbReference>
<accession>A0A7W5ZR80</accession>
<feature type="domain" description="AMP-dependent synthetase/ligase" evidence="3">
    <location>
        <begin position="38"/>
        <end position="189"/>
    </location>
</feature>